<dbReference type="AlphaFoldDB" id="A0A6V7UF08"/>
<evidence type="ECO:0000313" key="2">
    <source>
        <dbReference type="Proteomes" id="UP000580250"/>
    </source>
</evidence>
<reference evidence="1 2" key="1">
    <citation type="submission" date="2020-08" db="EMBL/GenBank/DDBJ databases">
        <authorList>
            <person name="Koutsovoulos G."/>
            <person name="Danchin GJ E."/>
        </authorList>
    </citation>
    <scope>NUCLEOTIDE SEQUENCE [LARGE SCALE GENOMIC DNA]</scope>
</reference>
<evidence type="ECO:0000313" key="1">
    <source>
        <dbReference type="EMBL" id="CAD2154778.1"/>
    </source>
</evidence>
<protein>
    <submittedName>
        <fullName evidence="1">Uncharacterized protein</fullName>
    </submittedName>
</protein>
<gene>
    <name evidence="1" type="ORF">MENT_LOCUS11617</name>
</gene>
<comment type="caution">
    <text evidence="1">The sequence shown here is derived from an EMBL/GenBank/DDBJ whole genome shotgun (WGS) entry which is preliminary data.</text>
</comment>
<accession>A0A6V7UF08</accession>
<organism evidence="1 2">
    <name type="scientific">Meloidogyne enterolobii</name>
    <name type="common">Root-knot nematode worm</name>
    <name type="synonym">Meloidogyne mayaguensis</name>
    <dbReference type="NCBI Taxonomy" id="390850"/>
    <lineage>
        <taxon>Eukaryota</taxon>
        <taxon>Metazoa</taxon>
        <taxon>Ecdysozoa</taxon>
        <taxon>Nematoda</taxon>
        <taxon>Chromadorea</taxon>
        <taxon>Rhabditida</taxon>
        <taxon>Tylenchina</taxon>
        <taxon>Tylenchomorpha</taxon>
        <taxon>Tylenchoidea</taxon>
        <taxon>Meloidogynidae</taxon>
        <taxon>Meloidogyninae</taxon>
        <taxon>Meloidogyne</taxon>
    </lineage>
</organism>
<dbReference type="Proteomes" id="UP000580250">
    <property type="component" value="Unassembled WGS sequence"/>
</dbReference>
<name>A0A6V7UF08_MELEN</name>
<dbReference type="EMBL" id="CAJEWN010000057">
    <property type="protein sequence ID" value="CAD2154778.1"/>
    <property type="molecule type" value="Genomic_DNA"/>
</dbReference>
<sequence length="51" mass="6136">MNVIPFVLLNFPNISNKIQFFFLIKVIGTNWMKIKYFFANLQKYSQFSLDN</sequence>
<proteinExistence type="predicted"/>